<reference evidence="2 3" key="1">
    <citation type="journal article" date="2016" name="Nat. Commun.">
        <title>Thousands of microbial genomes shed light on interconnected biogeochemical processes in an aquifer system.</title>
        <authorList>
            <person name="Anantharaman K."/>
            <person name="Brown C.T."/>
            <person name="Hug L.A."/>
            <person name="Sharon I."/>
            <person name="Castelle C.J."/>
            <person name="Probst A.J."/>
            <person name="Thomas B.C."/>
            <person name="Singh A."/>
            <person name="Wilkins M.J."/>
            <person name="Karaoz U."/>
            <person name="Brodie E.L."/>
            <person name="Williams K.H."/>
            <person name="Hubbard S.S."/>
            <person name="Banfield J.F."/>
        </authorList>
    </citation>
    <scope>NUCLEOTIDE SEQUENCE [LARGE SCALE GENOMIC DNA]</scope>
</reference>
<dbReference type="GO" id="GO:0016747">
    <property type="term" value="F:acyltransferase activity, transferring groups other than amino-acyl groups"/>
    <property type="evidence" value="ECO:0007669"/>
    <property type="project" value="InterPro"/>
</dbReference>
<evidence type="ECO:0000259" key="1">
    <source>
        <dbReference type="PROSITE" id="PS51186"/>
    </source>
</evidence>
<evidence type="ECO:0000313" key="3">
    <source>
        <dbReference type="Proteomes" id="UP000178797"/>
    </source>
</evidence>
<dbReference type="SUPFAM" id="SSF55729">
    <property type="entry name" value="Acyl-CoA N-acyltransferases (Nat)"/>
    <property type="match status" value="1"/>
</dbReference>
<feature type="domain" description="N-acetyltransferase" evidence="1">
    <location>
        <begin position="1"/>
        <end position="138"/>
    </location>
</feature>
<dbReference type="NCBIfam" id="TIGR04045">
    <property type="entry name" value="MSMEG_0567_GNAT"/>
    <property type="match status" value="1"/>
</dbReference>
<gene>
    <name evidence="2" type="ORF">A2W05_04765</name>
</gene>
<sequence length="146" mass="17032">MAENEEEISECYRIRREVFVTEQRLFKNSDRDKFDKNAIHIFAKQNGEIIGTVRVFEEKDGVWFGGRLAVLKKARRGSAAKLLVKKAVETANEKKAKKFLAWVQETNVNFFLRLGWKKTDKKKIYLRKPHQLMEANLSLSSKNSEP</sequence>
<accession>A0A1F7RST4</accession>
<proteinExistence type="predicted"/>
<protein>
    <recommendedName>
        <fullName evidence="1">N-acetyltransferase domain-containing protein</fullName>
    </recommendedName>
</protein>
<name>A0A1F7RST4_9BACT</name>
<evidence type="ECO:0000313" key="2">
    <source>
        <dbReference type="EMBL" id="OGL44615.1"/>
    </source>
</evidence>
<dbReference type="Gene3D" id="3.40.630.30">
    <property type="match status" value="1"/>
</dbReference>
<dbReference type="Pfam" id="PF00583">
    <property type="entry name" value="Acetyltransf_1"/>
    <property type="match status" value="1"/>
</dbReference>
<dbReference type="EMBL" id="MGDE01000174">
    <property type="protein sequence ID" value="OGL44615.1"/>
    <property type="molecule type" value="Genomic_DNA"/>
</dbReference>
<comment type="caution">
    <text evidence="2">The sequence shown here is derived from an EMBL/GenBank/DDBJ whole genome shotgun (WGS) entry which is preliminary data.</text>
</comment>
<dbReference type="InterPro" id="IPR016181">
    <property type="entry name" value="Acyl_CoA_acyltransferase"/>
</dbReference>
<dbReference type="PROSITE" id="PS51186">
    <property type="entry name" value="GNAT"/>
    <property type="match status" value="1"/>
</dbReference>
<dbReference type="CDD" id="cd04301">
    <property type="entry name" value="NAT_SF"/>
    <property type="match status" value="1"/>
</dbReference>
<dbReference type="Proteomes" id="UP000178797">
    <property type="component" value="Unassembled WGS sequence"/>
</dbReference>
<dbReference type="InterPro" id="IPR024035">
    <property type="entry name" value="MSMEG_0567_GNAT"/>
</dbReference>
<dbReference type="InterPro" id="IPR000182">
    <property type="entry name" value="GNAT_dom"/>
</dbReference>
<dbReference type="AlphaFoldDB" id="A0A1F7RST4"/>
<organism evidence="2 3">
    <name type="scientific">Candidatus Schekmanbacteria bacterium RBG_16_38_10</name>
    <dbReference type="NCBI Taxonomy" id="1817879"/>
    <lineage>
        <taxon>Bacteria</taxon>
        <taxon>Candidatus Schekmaniibacteriota</taxon>
    </lineage>
</organism>